<evidence type="ECO:0000313" key="2">
    <source>
        <dbReference type="Proteomes" id="UP000280395"/>
    </source>
</evidence>
<name>A0A3M5VPJ4_PSESX</name>
<dbReference type="EMBL" id="RBUA01000519">
    <property type="protein sequence ID" value="RMU59493.1"/>
    <property type="molecule type" value="Genomic_DNA"/>
</dbReference>
<reference evidence="1 2" key="1">
    <citation type="submission" date="2018-08" db="EMBL/GenBank/DDBJ databases">
        <title>Recombination of ecologically and evolutionarily significant loci maintains genetic cohesion in the Pseudomonas syringae species complex.</title>
        <authorList>
            <person name="Dillon M."/>
            <person name="Thakur S."/>
            <person name="Almeida R.N.D."/>
            <person name="Weir B.S."/>
            <person name="Guttman D.S."/>
        </authorList>
    </citation>
    <scope>NUCLEOTIDE SEQUENCE [LARGE SCALE GENOMIC DNA]</scope>
    <source>
        <strain evidence="1 2">ICMP 14479</strain>
    </source>
</reference>
<sequence length="71" mass="8644">MVLLKMLLILLLEKTLIIKWQKSFQRLQAWVLQLFYLKRLLRELAWIECLTQCKITRRFRNISNAKVLKPS</sequence>
<accession>A0A3M5VPJ4</accession>
<proteinExistence type="predicted"/>
<comment type="caution">
    <text evidence="1">The sequence shown here is derived from an EMBL/GenBank/DDBJ whole genome shotgun (WGS) entry which is preliminary data.</text>
</comment>
<protein>
    <submittedName>
        <fullName evidence="1">Uncharacterized protein</fullName>
    </submittedName>
</protein>
<gene>
    <name evidence="1" type="ORF">ALP29_200661</name>
</gene>
<evidence type="ECO:0000313" key="1">
    <source>
        <dbReference type="EMBL" id="RMU59493.1"/>
    </source>
</evidence>
<dbReference type="Proteomes" id="UP000280395">
    <property type="component" value="Unassembled WGS sequence"/>
</dbReference>
<dbReference type="AlphaFoldDB" id="A0A3M5VPJ4"/>
<organism evidence="1 2">
    <name type="scientific">Pseudomonas syringae pv. avii</name>
    <dbReference type="NCBI Taxonomy" id="663959"/>
    <lineage>
        <taxon>Bacteria</taxon>
        <taxon>Pseudomonadati</taxon>
        <taxon>Pseudomonadota</taxon>
        <taxon>Gammaproteobacteria</taxon>
        <taxon>Pseudomonadales</taxon>
        <taxon>Pseudomonadaceae</taxon>
        <taxon>Pseudomonas</taxon>
        <taxon>Pseudomonas syringae</taxon>
    </lineage>
</organism>